<dbReference type="InterPro" id="IPR039609">
    <property type="entry name" value="VQ_15/22"/>
</dbReference>
<feature type="region of interest" description="Disordered" evidence="1">
    <location>
        <begin position="1"/>
        <end position="126"/>
    </location>
</feature>
<feature type="domain" description="VQ" evidence="2">
    <location>
        <begin position="122"/>
        <end position="149"/>
    </location>
</feature>
<dbReference type="PANTHER" id="PTHR33179:SF58">
    <property type="entry name" value="OS08G0409500 PROTEIN"/>
    <property type="match status" value="1"/>
</dbReference>
<dbReference type="Pfam" id="PF05678">
    <property type="entry name" value="VQ"/>
    <property type="match status" value="1"/>
</dbReference>
<sequence>MDSGNSGNLQSSSGGGDEFDSRCGGDSSPLSALLRQPPPPPSVAAFAGSFYGLQELAMPPPLSHWSTTPLPATGAGASPSPQSSSCHGVAASADQATGAAAAQPAVAAPPRGSRKRTRASRRAPTTVLTTDTSNFRAMVQEFTGIPSPPFASASARSRFDLLFPSRSAATGGSPATLSPYLLRPFTQKLHASPYPPFTSPSTSAPAPATIAIAAASTAASATPNTAAVASSDCYQLASAPSTLLGMQDHGSNNYLSFQSSLAAQLDGDAKYPAHPLFDRGLAPAAARLQDPAADFLGLTHGIMSSEVTQLHPRNGDHADELSGLVGGATVTGTGGCKATYSSGARSDAHAAPLLERNAQSTSTIAGSGTTTTPVATAAMRTQGADSWICTSE</sequence>
<organism evidence="3">
    <name type="scientific">Arundo donax</name>
    <name type="common">Giant reed</name>
    <name type="synonym">Donax arundinaceus</name>
    <dbReference type="NCBI Taxonomy" id="35708"/>
    <lineage>
        <taxon>Eukaryota</taxon>
        <taxon>Viridiplantae</taxon>
        <taxon>Streptophyta</taxon>
        <taxon>Embryophyta</taxon>
        <taxon>Tracheophyta</taxon>
        <taxon>Spermatophyta</taxon>
        <taxon>Magnoliopsida</taxon>
        <taxon>Liliopsida</taxon>
        <taxon>Poales</taxon>
        <taxon>Poaceae</taxon>
        <taxon>PACMAD clade</taxon>
        <taxon>Arundinoideae</taxon>
        <taxon>Arundineae</taxon>
        <taxon>Arundo</taxon>
    </lineage>
</organism>
<dbReference type="PANTHER" id="PTHR33179">
    <property type="entry name" value="VQ MOTIF-CONTAINING PROTEIN"/>
    <property type="match status" value="1"/>
</dbReference>
<protein>
    <recommendedName>
        <fullName evidence="2">VQ domain-containing protein</fullName>
    </recommendedName>
</protein>
<accession>A0A0A9B7R7</accession>
<feature type="compositionally biased region" description="Low complexity" evidence="1">
    <location>
        <begin position="66"/>
        <end position="111"/>
    </location>
</feature>
<feature type="compositionally biased region" description="Low complexity" evidence="1">
    <location>
        <begin position="1"/>
        <end position="12"/>
    </location>
</feature>
<reference evidence="3" key="2">
    <citation type="journal article" date="2015" name="Data Brief">
        <title>Shoot transcriptome of the giant reed, Arundo donax.</title>
        <authorList>
            <person name="Barrero R.A."/>
            <person name="Guerrero F.D."/>
            <person name="Moolhuijzen P."/>
            <person name="Goolsby J.A."/>
            <person name="Tidwell J."/>
            <person name="Bellgard S.E."/>
            <person name="Bellgard M.I."/>
        </authorList>
    </citation>
    <scope>NUCLEOTIDE SEQUENCE</scope>
    <source>
        <tissue evidence="3">Shoot tissue taken approximately 20 cm above the soil surface</tissue>
    </source>
</reference>
<proteinExistence type="predicted"/>
<evidence type="ECO:0000313" key="3">
    <source>
        <dbReference type="EMBL" id="JAD60029.1"/>
    </source>
</evidence>
<feature type="compositionally biased region" description="Basic residues" evidence="1">
    <location>
        <begin position="112"/>
        <end position="121"/>
    </location>
</feature>
<reference evidence="3" key="1">
    <citation type="submission" date="2014-09" db="EMBL/GenBank/DDBJ databases">
        <authorList>
            <person name="Magalhaes I.L.F."/>
            <person name="Oliveira U."/>
            <person name="Santos F.R."/>
            <person name="Vidigal T.H.D.A."/>
            <person name="Brescovit A.D."/>
            <person name="Santos A.J."/>
        </authorList>
    </citation>
    <scope>NUCLEOTIDE SEQUENCE</scope>
    <source>
        <tissue evidence="3">Shoot tissue taken approximately 20 cm above the soil surface</tissue>
    </source>
</reference>
<dbReference type="AlphaFoldDB" id="A0A0A9B7R7"/>
<dbReference type="InterPro" id="IPR008889">
    <property type="entry name" value="VQ"/>
</dbReference>
<evidence type="ECO:0000256" key="1">
    <source>
        <dbReference type="SAM" id="MobiDB-lite"/>
    </source>
</evidence>
<evidence type="ECO:0000259" key="2">
    <source>
        <dbReference type="Pfam" id="PF05678"/>
    </source>
</evidence>
<name>A0A0A9B7R7_ARUDO</name>
<dbReference type="EMBL" id="GBRH01237866">
    <property type="protein sequence ID" value="JAD60029.1"/>
    <property type="molecule type" value="Transcribed_RNA"/>
</dbReference>